<dbReference type="EMBL" id="FPKR01000004">
    <property type="protein sequence ID" value="SFZ74503.1"/>
    <property type="molecule type" value="Genomic_DNA"/>
</dbReference>
<dbReference type="GO" id="GO:0016740">
    <property type="term" value="F:transferase activity"/>
    <property type="evidence" value="ECO:0007669"/>
    <property type="project" value="UniProtKB-KW"/>
</dbReference>
<evidence type="ECO:0000313" key="4">
    <source>
        <dbReference type="Proteomes" id="UP000186513"/>
    </source>
</evidence>
<dbReference type="RefSeq" id="WP_072427803.1">
    <property type="nucleotide sequence ID" value="NZ_FPKR01000004.1"/>
</dbReference>
<dbReference type="OrthoDB" id="9815075at2"/>
<dbReference type="PROSITE" id="PS50404">
    <property type="entry name" value="GST_NTER"/>
    <property type="match status" value="1"/>
</dbReference>
<organism evidence="3 4">
    <name type="scientific">Chitinimonas taiwanensis DSM 18899</name>
    <dbReference type="NCBI Taxonomy" id="1121279"/>
    <lineage>
        <taxon>Bacteria</taxon>
        <taxon>Pseudomonadati</taxon>
        <taxon>Pseudomonadota</taxon>
        <taxon>Betaproteobacteria</taxon>
        <taxon>Neisseriales</taxon>
        <taxon>Chitinibacteraceae</taxon>
        <taxon>Chitinimonas</taxon>
    </lineage>
</organism>
<proteinExistence type="predicted"/>
<gene>
    <name evidence="3" type="ORF">SAMN02745887_01275</name>
</gene>
<dbReference type="PANTHER" id="PTHR44051:SF8">
    <property type="entry name" value="GLUTATHIONE S-TRANSFERASE GSTA"/>
    <property type="match status" value="1"/>
</dbReference>
<keyword evidence="3" id="KW-0808">Transferase</keyword>
<name>A0A1K2HCM8_9NEIS</name>
<dbReference type="Pfam" id="PF13410">
    <property type="entry name" value="GST_C_2"/>
    <property type="match status" value="1"/>
</dbReference>
<dbReference type="SUPFAM" id="SSF52833">
    <property type="entry name" value="Thioredoxin-like"/>
    <property type="match status" value="1"/>
</dbReference>
<dbReference type="AlphaFoldDB" id="A0A1K2HCM8"/>
<dbReference type="InterPro" id="IPR010987">
    <property type="entry name" value="Glutathione-S-Trfase_C-like"/>
</dbReference>
<dbReference type="Gene3D" id="3.40.30.10">
    <property type="entry name" value="Glutaredoxin"/>
    <property type="match status" value="1"/>
</dbReference>
<dbReference type="Gene3D" id="1.20.1050.10">
    <property type="match status" value="1"/>
</dbReference>
<reference evidence="3 4" key="1">
    <citation type="submission" date="2016-11" db="EMBL/GenBank/DDBJ databases">
        <authorList>
            <person name="Jaros S."/>
            <person name="Januszkiewicz K."/>
            <person name="Wedrychowicz H."/>
        </authorList>
    </citation>
    <scope>NUCLEOTIDE SEQUENCE [LARGE SCALE GENOMIC DNA]</scope>
    <source>
        <strain evidence="3 4">DSM 18899</strain>
    </source>
</reference>
<dbReference type="SFLD" id="SFLDG01150">
    <property type="entry name" value="Main.1:_Beta-like"/>
    <property type="match status" value="1"/>
</dbReference>
<evidence type="ECO:0000259" key="2">
    <source>
        <dbReference type="PROSITE" id="PS50405"/>
    </source>
</evidence>
<dbReference type="Pfam" id="PF13409">
    <property type="entry name" value="GST_N_2"/>
    <property type="match status" value="1"/>
</dbReference>
<dbReference type="InterPro" id="IPR004045">
    <property type="entry name" value="Glutathione_S-Trfase_N"/>
</dbReference>
<dbReference type="InterPro" id="IPR040079">
    <property type="entry name" value="Glutathione_S-Trfase"/>
</dbReference>
<dbReference type="SFLD" id="SFLDG00358">
    <property type="entry name" value="Main_(cytGST)"/>
    <property type="match status" value="1"/>
</dbReference>
<feature type="domain" description="GST N-terminal" evidence="1">
    <location>
        <begin position="1"/>
        <end position="78"/>
    </location>
</feature>
<feature type="domain" description="GST C-terminal" evidence="2">
    <location>
        <begin position="84"/>
        <end position="207"/>
    </location>
</feature>
<dbReference type="PANTHER" id="PTHR44051">
    <property type="entry name" value="GLUTATHIONE S-TRANSFERASE-RELATED"/>
    <property type="match status" value="1"/>
</dbReference>
<sequence length="207" mass="22696">MPTLYVARGACSFAAHLLVHELQLPIAVQVVPLRTPDSPIHAVNPLGRVPAVQFEDGSLLTENSAILPWLADQRPDSTLFAAPGTLERAQIQSWLGYLNSELHVGAFRPLNRPERYSADNSHHAAIRAQALQQLHATLRPIDEALRGRDYLVGARFTLADAYLGVFLHWLGRLPSEAFADLAQLARVREAWLARPSVQAALAAEAAH</sequence>
<dbReference type="SUPFAM" id="SSF47616">
    <property type="entry name" value="GST C-terminal domain-like"/>
    <property type="match status" value="1"/>
</dbReference>
<keyword evidence="4" id="KW-1185">Reference proteome</keyword>
<dbReference type="SFLD" id="SFLDS00019">
    <property type="entry name" value="Glutathione_Transferase_(cytos"/>
    <property type="match status" value="1"/>
</dbReference>
<evidence type="ECO:0000313" key="3">
    <source>
        <dbReference type="EMBL" id="SFZ74503.1"/>
    </source>
</evidence>
<protein>
    <submittedName>
        <fullName evidence="3">Glutathione S-transferase</fullName>
    </submittedName>
</protein>
<dbReference type="STRING" id="1121279.SAMN02745887_01275"/>
<evidence type="ECO:0000259" key="1">
    <source>
        <dbReference type="PROSITE" id="PS50404"/>
    </source>
</evidence>
<accession>A0A1K2HCM8</accession>
<dbReference type="InterPro" id="IPR036282">
    <property type="entry name" value="Glutathione-S-Trfase_C_sf"/>
</dbReference>
<dbReference type="InterPro" id="IPR036249">
    <property type="entry name" value="Thioredoxin-like_sf"/>
</dbReference>
<dbReference type="PROSITE" id="PS50405">
    <property type="entry name" value="GST_CTER"/>
    <property type="match status" value="1"/>
</dbReference>
<dbReference type="CDD" id="cd03188">
    <property type="entry name" value="GST_C_Beta"/>
    <property type="match status" value="1"/>
</dbReference>
<dbReference type="Proteomes" id="UP000186513">
    <property type="component" value="Unassembled WGS sequence"/>
</dbReference>
<dbReference type="CDD" id="cd03057">
    <property type="entry name" value="GST_N_Beta"/>
    <property type="match status" value="1"/>
</dbReference>